<evidence type="ECO:0000256" key="1">
    <source>
        <dbReference type="ARBA" id="ARBA00022729"/>
    </source>
</evidence>
<dbReference type="PANTHER" id="PTHR31284:SF7">
    <property type="entry name" value="ACID PHOSPHATASE-LIKE PROTEIN"/>
    <property type="match status" value="1"/>
</dbReference>
<dbReference type="SUPFAM" id="SSF56784">
    <property type="entry name" value="HAD-like"/>
    <property type="match status" value="1"/>
</dbReference>
<dbReference type="Pfam" id="PF03767">
    <property type="entry name" value="Acid_phosphat_B"/>
    <property type="match status" value="1"/>
</dbReference>
<keyword evidence="4" id="KW-1185">Reference proteome</keyword>
<accession>A0A7N0RDG4</accession>
<evidence type="ECO:0000313" key="3">
    <source>
        <dbReference type="EnsemblPlants" id="Kaladp0008s0621.1.v1.1"/>
    </source>
</evidence>
<dbReference type="EnsemblPlants" id="Kaladp0008s0621.1.v1.1">
    <property type="protein sequence ID" value="Kaladp0008s0621.1.v1.1"/>
    <property type="gene ID" value="Kaladp0008s0621.v1.1"/>
</dbReference>
<dbReference type="Proteomes" id="UP000594263">
    <property type="component" value="Unplaced"/>
</dbReference>
<evidence type="ECO:0000256" key="2">
    <source>
        <dbReference type="SAM" id="SignalP"/>
    </source>
</evidence>
<dbReference type="Gene3D" id="3.40.50.1000">
    <property type="entry name" value="HAD superfamily/HAD-like"/>
    <property type="match status" value="1"/>
</dbReference>
<evidence type="ECO:0000313" key="4">
    <source>
        <dbReference type="Proteomes" id="UP000594263"/>
    </source>
</evidence>
<dbReference type="InterPro" id="IPR005519">
    <property type="entry name" value="Acid_phosphat_B-like"/>
</dbReference>
<reference evidence="3" key="1">
    <citation type="submission" date="2021-01" db="UniProtKB">
        <authorList>
            <consortium name="EnsemblPlants"/>
        </authorList>
    </citation>
    <scope>IDENTIFICATION</scope>
</reference>
<feature type="signal peptide" evidence="2">
    <location>
        <begin position="1"/>
        <end position="18"/>
    </location>
</feature>
<organism evidence="3 4">
    <name type="scientific">Kalanchoe fedtschenkoi</name>
    <name type="common">Lavender scallops</name>
    <name type="synonym">South American air plant</name>
    <dbReference type="NCBI Taxonomy" id="63787"/>
    <lineage>
        <taxon>Eukaryota</taxon>
        <taxon>Viridiplantae</taxon>
        <taxon>Streptophyta</taxon>
        <taxon>Embryophyta</taxon>
        <taxon>Tracheophyta</taxon>
        <taxon>Spermatophyta</taxon>
        <taxon>Magnoliopsida</taxon>
        <taxon>eudicotyledons</taxon>
        <taxon>Gunneridae</taxon>
        <taxon>Pentapetalae</taxon>
        <taxon>Saxifragales</taxon>
        <taxon>Crassulaceae</taxon>
        <taxon>Kalanchoe</taxon>
    </lineage>
</organism>
<feature type="chain" id="PRO_5029727918" description="Acid phosphatase" evidence="2">
    <location>
        <begin position="19"/>
        <end position="207"/>
    </location>
</feature>
<dbReference type="PANTHER" id="PTHR31284">
    <property type="entry name" value="ACID PHOSPHATASE-LIKE PROTEIN"/>
    <property type="match status" value="1"/>
</dbReference>
<protein>
    <recommendedName>
        <fullName evidence="5">Acid phosphatase</fullName>
    </recommendedName>
</protein>
<dbReference type="InterPro" id="IPR036412">
    <property type="entry name" value="HAD-like_sf"/>
</dbReference>
<dbReference type="InterPro" id="IPR023214">
    <property type="entry name" value="HAD_sf"/>
</dbReference>
<proteinExistence type="predicted"/>
<keyword evidence="1 2" id="KW-0732">Signal</keyword>
<dbReference type="OMA" id="YCTSWRF"/>
<dbReference type="Gramene" id="Kaladp0008s0621.1.v1.1">
    <property type="protein sequence ID" value="Kaladp0008s0621.1.v1.1"/>
    <property type="gene ID" value="Kaladp0008s0621.v1.1"/>
</dbReference>
<dbReference type="AlphaFoldDB" id="A0A7N0RDG4"/>
<sequence>MEFLKFAVFLSLISVSFAHEPLNSHLLPRPLIIEYPETLGTRSAPDDEIRLQCTSWRVAVEANNVSPWKTIPEECADYVKEYMAGRGYGVDLERVSSEALSFARSVEVQEDGRDVWIFDIDETLLSNLPYYAEHGYGLEVFDNLQFDKWVETGKAAAIGPSLRLYEEVCGLGFKVFLMTGRGEKMRCVTVENLKDAGFQKWDRLMLR</sequence>
<evidence type="ECO:0008006" key="5">
    <source>
        <dbReference type="Google" id="ProtNLM"/>
    </source>
</evidence>
<name>A0A7N0RDG4_KALFE</name>